<dbReference type="STRING" id="3880.A0A072UQ50"/>
<keyword evidence="10" id="KW-0539">Nucleus</keyword>
<gene>
    <name evidence="14" type="primary">25493751</name>
    <name evidence="13" type="ordered locus">MTR_4g105530</name>
</gene>
<protein>
    <submittedName>
        <fullName evidence="13">Histidine kinase-, DNA gyrase B</fullName>
    </submittedName>
</protein>
<name>A0A072UQ50_MEDTR</name>
<dbReference type="HOGENOM" id="CLU_011516_4_1_1"/>
<dbReference type="InterPro" id="IPR036890">
    <property type="entry name" value="HATPase_C_sf"/>
</dbReference>
<dbReference type="KEGG" id="mtr:25493751"/>
<keyword evidence="6" id="KW-0156">Chromatin regulator</keyword>
<dbReference type="GO" id="GO:0031349">
    <property type="term" value="P:positive regulation of defense response"/>
    <property type="evidence" value="ECO:0007669"/>
    <property type="project" value="UniProtKB-ARBA"/>
</dbReference>
<keyword evidence="8" id="KW-0943">RNA-mediated gene silencing</keyword>
<dbReference type="AlphaFoldDB" id="A0A072UQ50"/>
<evidence type="ECO:0000256" key="6">
    <source>
        <dbReference type="ARBA" id="ARBA00022853"/>
    </source>
</evidence>
<dbReference type="SUPFAM" id="SSF55874">
    <property type="entry name" value="ATPase domain of HSP90 chaperone/DNA topoisomerase II/histidine kinase"/>
    <property type="match status" value="1"/>
</dbReference>
<keyword evidence="13" id="KW-0808">Transferase</keyword>
<evidence type="ECO:0000256" key="9">
    <source>
        <dbReference type="ARBA" id="ARBA00023204"/>
    </source>
</evidence>
<dbReference type="Pfam" id="PF17942">
    <property type="entry name" value="Morc6_S5"/>
    <property type="match status" value="1"/>
</dbReference>
<dbReference type="PANTHER" id="PTHR23336:SF75">
    <property type="entry name" value="HISTIDINE KINASE-, DNA GYRASE B"/>
    <property type="match status" value="1"/>
</dbReference>
<reference evidence="13 15" key="2">
    <citation type="journal article" date="2014" name="BMC Genomics">
        <title>An improved genome release (version Mt4.0) for the model legume Medicago truncatula.</title>
        <authorList>
            <person name="Tang H."/>
            <person name="Krishnakumar V."/>
            <person name="Bidwell S."/>
            <person name="Rosen B."/>
            <person name="Chan A."/>
            <person name="Zhou S."/>
            <person name="Gentzbittel L."/>
            <person name="Childs K.L."/>
            <person name="Yandell M."/>
            <person name="Gundlach H."/>
            <person name="Mayer K.F."/>
            <person name="Schwartz D.C."/>
            <person name="Town C.D."/>
        </authorList>
    </citation>
    <scope>GENOME REANNOTATION</scope>
    <source>
        <strain evidence="13">A17</strain>
        <strain evidence="14 15">cv. Jemalong A17</strain>
    </source>
</reference>
<dbReference type="InterPro" id="IPR045261">
    <property type="entry name" value="MORC_ATPase"/>
</dbReference>
<proteinExistence type="inferred from homology"/>
<organism evidence="13 15">
    <name type="scientific">Medicago truncatula</name>
    <name type="common">Barrel medic</name>
    <name type="synonym">Medicago tribuloides</name>
    <dbReference type="NCBI Taxonomy" id="3880"/>
    <lineage>
        <taxon>Eukaryota</taxon>
        <taxon>Viridiplantae</taxon>
        <taxon>Streptophyta</taxon>
        <taxon>Embryophyta</taxon>
        <taxon>Tracheophyta</taxon>
        <taxon>Spermatophyta</taxon>
        <taxon>Magnoliopsida</taxon>
        <taxon>eudicotyledons</taxon>
        <taxon>Gunneridae</taxon>
        <taxon>Pentapetalae</taxon>
        <taxon>rosids</taxon>
        <taxon>fabids</taxon>
        <taxon>Fabales</taxon>
        <taxon>Fabaceae</taxon>
        <taxon>Papilionoideae</taxon>
        <taxon>50 kb inversion clade</taxon>
        <taxon>NPAAA clade</taxon>
        <taxon>Hologalegina</taxon>
        <taxon>IRL clade</taxon>
        <taxon>Trifolieae</taxon>
        <taxon>Medicago</taxon>
    </lineage>
</organism>
<keyword evidence="9" id="KW-0234">DNA repair</keyword>
<dbReference type="EMBL" id="CM001220">
    <property type="protein sequence ID" value="KEH31822.1"/>
    <property type="molecule type" value="Genomic_DNA"/>
</dbReference>
<dbReference type="Proteomes" id="UP000002051">
    <property type="component" value="Chromosome 4"/>
</dbReference>
<evidence type="ECO:0000313" key="15">
    <source>
        <dbReference type="Proteomes" id="UP000002051"/>
    </source>
</evidence>
<comment type="similarity">
    <text evidence="2">Belongs to the MORC ATPase protein family.</text>
</comment>
<reference evidence="13 15" key="1">
    <citation type="journal article" date="2011" name="Nature">
        <title>The Medicago genome provides insight into the evolution of rhizobial symbioses.</title>
        <authorList>
            <person name="Young N.D."/>
            <person name="Debelle F."/>
            <person name="Oldroyd G.E."/>
            <person name="Geurts R."/>
            <person name="Cannon S.B."/>
            <person name="Udvardi M.K."/>
            <person name="Benedito V.A."/>
            <person name="Mayer K.F."/>
            <person name="Gouzy J."/>
            <person name="Schoof H."/>
            <person name="Van de Peer Y."/>
            <person name="Proost S."/>
            <person name="Cook D.R."/>
            <person name="Meyers B.C."/>
            <person name="Spannagl M."/>
            <person name="Cheung F."/>
            <person name="De Mita S."/>
            <person name="Krishnakumar V."/>
            <person name="Gundlach H."/>
            <person name="Zhou S."/>
            <person name="Mudge J."/>
            <person name="Bharti A.K."/>
            <person name="Murray J.D."/>
            <person name="Naoumkina M.A."/>
            <person name="Rosen B."/>
            <person name="Silverstein K.A."/>
            <person name="Tang H."/>
            <person name="Rombauts S."/>
            <person name="Zhao P.X."/>
            <person name="Zhou P."/>
            <person name="Barbe V."/>
            <person name="Bardou P."/>
            <person name="Bechner M."/>
            <person name="Bellec A."/>
            <person name="Berger A."/>
            <person name="Berges H."/>
            <person name="Bidwell S."/>
            <person name="Bisseling T."/>
            <person name="Choisne N."/>
            <person name="Couloux A."/>
            <person name="Denny R."/>
            <person name="Deshpande S."/>
            <person name="Dai X."/>
            <person name="Doyle J.J."/>
            <person name="Dudez A.M."/>
            <person name="Farmer A.D."/>
            <person name="Fouteau S."/>
            <person name="Franken C."/>
            <person name="Gibelin C."/>
            <person name="Gish J."/>
            <person name="Goldstein S."/>
            <person name="Gonzalez A.J."/>
            <person name="Green P.J."/>
            <person name="Hallab A."/>
            <person name="Hartog M."/>
            <person name="Hua A."/>
            <person name="Humphray S.J."/>
            <person name="Jeong D.H."/>
            <person name="Jing Y."/>
            <person name="Jocker A."/>
            <person name="Kenton S.M."/>
            <person name="Kim D.J."/>
            <person name="Klee K."/>
            <person name="Lai H."/>
            <person name="Lang C."/>
            <person name="Lin S."/>
            <person name="Macmil S.L."/>
            <person name="Magdelenat G."/>
            <person name="Matthews L."/>
            <person name="McCorrison J."/>
            <person name="Monaghan E.L."/>
            <person name="Mun J.H."/>
            <person name="Najar F.Z."/>
            <person name="Nicholson C."/>
            <person name="Noirot C."/>
            <person name="O'Bleness M."/>
            <person name="Paule C.R."/>
            <person name="Poulain J."/>
            <person name="Prion F."/>
            <person name="Qin B."/>
            <person name="Qu C."/>
            <person name="Retzel E.F."/>
            <person name="Riddle C."/>
            <person name="Sallet E."/>
            <person name="Samain S."/>
            <person name="Samson N."/>
            <person name="Sanders I."/>
            <person name="Saurat O."/>
            <person name="Scarpelli C."/>
            <person name="Schiex T."/>
            <person name="Segurens B."/>
            <person name="Severin A.J."/>
            <person name="Sherrier D.J."/>
            <person name="Shi R."/>
            <person name="Sims S."/>
            <person name="Singer S.R."/>
            <person name="Sinharoy S."/>
            <person name="Sterck L."/>
            <person name="Viollet A."/>
            <person name="Wang B.B."/>
            <person name="Wang K."/>
            <person name="Wang M."/>
            <person name="Wang X."/>
            <person name="Warfsmann J."/>
            <person name="Weissenbach J."/>
            <person name="White D.D."/>
            <person name="White J.D."/>
            <person name="Wiley G.B."/>
            <person name="Wincker P."/>
            <person name="Xing Y."/>
            <person name="Yang L."/>
            <person name="Yao Z."/>
            <person name="Ying F."/>
            <person name="Zhai J."/>
            <person name="Zhou L."/>
            <person name="Zuber A."/>
            <person name="Denarie J."/>
            <person name="Dixon R.A."/>
            <person name="May G.D."/>
            <person name="Schwartz D.C."/>
            <person name="Rogers J."/>
            <person name="Quetier F."/>
            <person name="Town C.D."/>
            <person name="Roe B.A."/>
        </authorList>
    </citation>
    <scope>NUCLEOTIDE SEQUENCE [LARGE SCALE GENOMIC DNA]</scope>
    <source>
        <strain evidence="13">A17</strain>
        <strain evidence="14 15">cv. Jemalong A17</strain>
    </source>
</reference>
<evidence type="ECO:0000313" key="13">
    <source>
        <dbReference type="EMBL" id="KEH31822.1"/>
    </source>
</evidence>
<evidence type="ECO:0000256" key="7">
    <source>
        <dbReference type="ARBA" id="ARBA00023054"/>
    </source>
</evidence>
<dbReference type="InterPro" id="IPR041006">
    <property type="entry name" value="Morc_S5"/>
</dbReference>
<evidence type="ECO:0000256" key="10">
    <source>
        <dbReference type="ARBA" id="ARBA00023242"/>
    </source>
</evidence>
<dbReference type="GO" id="GO:0031047">
    <property type="term" value="P:regulatory ncRNA-mediated gene silencing"/>
    <property type="evidence" value="ECO:0007669"/>
    <property type="project" value="UniProtKB-KW"/>
</dbReference>
<comment type="subcellular location">
    <subcellularLocation>
        <location evidence="1">Nucleus</location>
    </subcellularLocation>
</comment>
<feature type="coiled-coil region" evidence="11">
    <location>
        <begin position="619"/>
        <end position="653"/>
    </location>
</feature>
<evidence type="ECO:0000259" key="12">
    <source>
        <dbReference type="Pfam" id="PF17942"/>
    </source>
</evidence>
<dbReference type="GO" id="GO:0005634">
    <property type="term" value="C:nucleus"/>
    <property type="evidence" value="ECO:0000318"/>
    <property type="project" value="GO_Central"/>
</dbReference>
<evidence type="ECO:0000256" key="11">
    <source>
        <dbReference type="SAM" id="Coils"/>
    </source>
</evidence>
<reference evidence="14" key="3">
    <citation type="submission" date="2015-04" db="UniProtKB">
        <authorList>
            <consortium name="EnsemblPlants"/>
        </authorList>
    </citation>
    <scope>IDENTIFICATION</scope>
    <source>
        <strain evidence="14">cv. Jemalong A17</strain>
    </source>
</reference>
<dbReference type="GO" id="GO:0016887">
    <property type="term" value="F:ATP hydrolysis activity"/>
    <property type="evidence" value="ECO:0007669"/>
    <property type="project" value="InterPro"/>
</dbReference>
<evidence type="ECO:0000256" key="2">
    <source>
        <dbReference type="ARBA" id="ARBA00007845"/>
    </source>
</evidence>
<keyword evidence="5" id="KW-0227">DNA damage</keyword>
<evidence type="ECO:0000256" key="5">
    <source>
        <dbReference type="ARBA" id="ARBA00022763"/>
    </source>
</evidence>
<evidence type="ECO:0000256" key="8">
    <source>
        <dbReference type="ARBA" id="ARBA00023158"/>
    </source>
</evidence>
<evidence type="ECO:0000313" key="14">
    <source>
        <dbReference type="EnsemblPlants" id="KEH31822"/>
    </source>
</evidence>
<dbReference type="GO" id="GO:0006281">
    <property type="term" value="P:DNA repair"/>
    <property type="evidence" value="ECO:0007669"/>
    <property type="project" value="UniProtKB-KW"/>
</dbReference>
<feature type="domain" description="Morc S5" evidence="12">
    <location>
        <begin position="363"/>
        <end position="502"/>
    </location>
</feature>
<evidence type="ECO:0000256" key="3">
    <source>
        <dbReference type="ARBA" id="ARBA00022722"/>
    </source>
</evidence>
<dbReference type="GO" id="GO:0016301">
    <property type="term" value="F:kinase activity"/>
    <property type="evidence" value="ECO:0007669"/>
    <property type="project" value="UniProtKB-KW"/>
</dbReference>
<dbReference type="Pfam" id="PF13589">
    <property type="entry name" value="HATPase_c_3"/>
    <property type="match status" value="1"/>
</dbReference>
<keyword evidence="13" id="KW-0418">Kinase</keyword>
<keyword evidence="4" id="KW-0378">Hydrolase</keyword>
<dbReference type="PANTHER" id="PTHR23336">
    <property type="entry name" value="ZINC FINGER CW-TYPE COILED-COIL DOMAIN PROTEIN 3"/>
    <property type="match status" value="1"/>
</dbReference>
<keyword evidence="15" id="KW-1185">Reference proteome</keyword>
<keyword evidence="7 11" id="KW-0175">Coiled coil</keyword>
<evidence type="ECO:0000256" key="1">
    <source>
        <dbReference type="ARBA" id="ARBA00004123"/>
    </source>
</evidence>
<dbReference type="Gene3D" id="3.30.565.10">
    <property type="entry name" value="Histidine kinase-like ATPase, C-terminal domain"/>
    <property type="match status" value="1"/>
</dbReference>
<evidence type="ECO:0000256" key="4">
    <source>
        <dbReference type="ARBA" id="ARBA00022759"/>
    </source>
</evidence>
<dbReference type="GO" id="GO:0004519">
    <property type="term" value="F:endonuclease activity"/>
    <property type="evidence" value="ECO:0007669"/>
    <property type="project" value="UniProtKB-KW"/>
</dbReference>
<dbReference type="GO" id="GO:0006325">
    <property type="term" value="P:chromatin organization"/>
    <property type="evidence" value="ECO:0007669"/>
    <property type="project" value="UniProtKB-KW"/>
</dbReference>
<keyword evidence="4" id="KW-0255">Endonuclease</keyword>
<keyword evidence="3" id="KW-0540">Nuclease</keyword>
<sequence>MEAIEIVHLSSDNEGGDDIEAVCSANQIETKTRQLTKHKSHSASQISEENIVSSGLSSCRSVTCASESGFLSVDDISLSSPQPISAAPLCRKFWKAGNYDNRLGSKVSSQCAKNYLHVHPLFLHSNATSHKWVFGAIAELLDNAVDEIHNGATFVKVDKILNPKDGSPALLIQDDGNGMGPEAMQRCMSFGFSDKISEFAIGQYGNGFKTGSMRLGADAIVFSCHVNDMVCTKSIGLLSYTFLMRAQLDRIVVPMVNYKCNPSTGYLEKLNHQEHFKSNMSLLLDWSPFLSEAEIVKQFDDIENHHGTKIIIFNLWFNDDENLELDFDTDPQDILIAGDVKKIDTVPARKRVNEQQLANRLHHSLRDYLSILYLWDRVPNSFRIILRGQVVKFRNIADDLTDHAFVKYRPHGGGLEEAIFVTIGFLKEAPDVDIHGFNVYHKNRLILPFWPVVSFKGNRGRGIVGVLQADNVQPTHNKQDFERTSPFQKLELRLKDMTWEYWDRFSHKIGYQKRKRRNPVGLPNPSMKKPLVTEKPVALDNCSSPVPISNAQDGSEQTSLTKRKTRGFTDHHEMKRQAVEKNVQTTASPADQMVDQEIVNLLEFNKQLNADCFAFEKMEEELNLEVTQLRSRLEEAKLEYNRLLDEAIDLKCLD</sequence>
<dbReference type="EnsemblPlants" id="KEH31822">
    <property type="protein sequence ID" value="KEH31822"/>
    <property type="gene ID" value="MTR_4g105530"/>
</dbReference>
<dbReference type="OrthoDB" id="757982at2759"/>
<accession>A0A072UQ50</accession>